<dbReference type="PANTHER" id="PTHR22656">
    <property type="entry name" value="EF-HAND CALCIUM-BINDING DOMAIN-CONTAINING PROTEIN 13"/>
    <property type="match status" value="1"/>
</dbReference>
<evidence type="ECO:0000256" key="2">
    <source>
        <dbReference type="ARBA" id="ARBA00022837"/>
    </source>
</evidence>
<gene>
    <name evidence="3" type="ORF">mRhiFer1_004331</name>
</gene>
<dbReference type="Gene3D" id="1.10.238.10">
    <property type="entry name" value="EF-hand"/>
    <property type="match status" value="1"/>
</dbReference>
<accession>A0A7J7TCH3</accession>
<keyword evidence="1" id="KW-0677">Repeat</keyword>
<keyword evidence="2" id="KW-0106">Calcium</keyword>
<dbReference type="AlphaFoldDB" id="A0A7J7TCH3"/>
<proteinExistence type="predicted"/>
<evidence type="ECO:0000256" key="1">
    <source>
        <dbReference type="ARBA" id="ARBA00022737"/>
    </source>
</evidence>
<evidence type="ECO:0008006" key="5">
    <source>
        <dbReference type="Google" id="ProtNLM"/>
    </source>
</evidence>
<dbReference type="InterPro" id="IPR011992">
    <property type="entry name" value="EF-hand-dom_pair"/>
</dbReference>
<comment type="caution">
    <text evidence="3">The sequence shown here is derived from an EMBL/GenBank/DDBJ whole genome shotgun (WGS) entry which is preliminary data.</text>
</comment>
<reference evidence="3 4" key="1">
    <citation type="journal article" date="2020" name="Nature">
        <title>Six reference-quality genomes reveal evolution of bat adaptations.</title>
        <authorList>
            <person name="Jebb D."/>
            <person name="Huang Z."/>
            <person name="Pippel M."/>
            <person name="Hughes G.M."/>
            <person name="Lavrichenko K."/>
            <person name="Devanna P."/>
            <person name="Winkler S."/>
            <person name="Jermiin L.S."/>
            <person name="Skirmuntt E.C."/>
            <person name="Katzourakis A."/>
            <person name="Burkitt-Gray L."/>
            <person name="Ray D.A."/>
            <person name="Sullivan K.A.M."/>
            <person name="Roscito J.G."/>
            <person name="Kirilenko B.M."/>
            <person name="Davalos L.M."/>
            <person name="Corthals A.P."/>
            <person name="Power M.L."/>
            <person name="Jones G."/>
            <person name="Ransome R.D."/>
            <person name="Dechmann D.K.N."/>
            <person name="Locatelli A.G."/>
            <person name="Puechmaille S.J."/>
            <person name="Fedrigo O."/>
            <person name="Jarvis E.D."/>
            <person name="Hiller M."/>
            <person name="Vernes S.C."/>
            <person name="Myers E.W."/>
            <person name="Teeling E.C."/>
        </authorList>
    </citation>
    <scope>NUCLEOTIDE SEQUENCE [LARGE SCALE GENOMIC DNA]</scope>
    <source>
        <strain evidence="3">MRhiFer1</strain>
        <tissue evidence="3">Lung</tissue>
    </source>
</reference>
<evidence type="ECO:0000313" key="3">
    <source>
        <dbReference type="EMBL" id="KAF6298434.1"/>
    </source>
</evidence>
<name>A0A7J7TCH3_RHIFE</name>
<protein>
    <recommendedName>
        <fullName evidence="5">EF-hand calcium binding domain 13</fullName>
    </recommendedName>
</protein>
<dbReference type="SUPFAM" id="SSF47473">
    <property type="entry name" value="EF-hand"/>
    <property type="match status" value="2"/>
</dbReference>
<sequence>MEWSALDEDTSNTNLSGVSEGCLPYRKKSTLSSSLSELSLSQELSSKNLQHHKIMEDNDDLEFESSKNNLHVRKLLDGIDSSSDVGFQESHSKDGINFKRSSEKVEIHDSKSKPQNLKNITSFEKSLDISDIFSVPKFKMPAVRRPSSLPNHISSKEKTAIKTLENVCEAISKLQENYIAAEELQSILPSLGITLSDKEFKKIVTDTSRNENGMVKLDDFISALSKEQSLPEYDVLFNVIKAIDKIKDENIDYEDLNTCLQNFGVYLSKAEFEKITELTEAGGFQVDVHDLDTILGNMAIKLTAEGLNDVTPNLPTDGGEVDVNDMKKVPGNMGIELKDKKHWNLPTDGGKIDVSQLGTELGNMGMSLAEKELKALTQSLPVTELDYVNLRRFQSSESADKKVFEKELLEGVKSLKGGKFSVSDLRNTPQNTGFRLEANEIQDKQTHLSVAGHS</sequence>
<organism evidence="3 4">
    <name type="scientific">Rhinolophus ferrumequinum</name>
    <name type="common">Greater horseshoe bat</name>
    <dbReference type="NCBI Taxonomy" id="59479"/>
    <lineage>
        <taxon>Eukaryota</taxon>
        <taxon>Metazoa</taxon>
        <taxon>Chordata</taxon>
        <taxon>Craniata</taxon>
        <taxon>Vertebrata</taxon>
        <taxon>Euteleostomi</taxon>
        <taxon>Mammalia</taxon>
        <taxon>Eutheria</taxon>
        <taxon>Laurasiatheria</taxon>
        <taxon>Chiroptera</taxon>
        <taxon>Yinpterochiroptera</taxon>
        <taxon>Rhinolophoidea</taxon>
        <taxon>Rhinolophidae</taxon>
        <taxon>Rhinolophinae</taxon>
        <taxon>Rhinolophus</taxon>
    </lineage>
</organism>
<evidence type="ECO:0000313" key="4">
    <source>
        <dbReference type="Proteomes" id="UP000585614"/>
    </source>
</evidence>
<dbReference type="PANTHER" id="PTHR22656:SF1">
    <property type="entry name" value="EF-HAND CALCIUM-BINDING DOMAIN-CONTAINING PROTEIN 13"/>
    <property type="match status" value="1"/>
</dbReference>
<dbReference type="Proteomes" id="UP000585614">
    <property type="component" value="Unassembled WGS sequence"/>
</dbReference>
<dbReference type="EMBL" id="JACAGC010000020">
    <property type="protein sequence ID" value="KAF6298434.1"/>
    <property type="molecule type" value="Genomic_DNA"/>
</dbReference>